<dbReference type="OrthoDB" id="5327581at2"/>
<dbReference type="GO" id="GO:0003700">
    <property type="term" value="F:DNA-binding transcription factor activity"/>
    <property type="evidence" value="ECO:0007669"/>
    <property type="project" value="InterPro"/>
</dbReference>
<dbReference type="STRING" id="634771.SAMN04488128_101133"/>
<evidence type="ECO:0000259" key="4">
    <source>
        <dbReference type="PROSITE" id="PS50995"/>
    </source>
</evidence>
<keyword evidence="3" id="KW-0804">Transcription</keyword>
<dbReference type="InterPro" id="IPR000835">
    <property type="entry name" value="HTH_MarR-typ"/>
</dbReference>
<name>A0A1T4KI51_9BACT</name>
<dbReference type="InterPro" id="IPR036388">
    <property type="entry name" value="WH-like_DNA-bd_sf"/>
</dbReference>
<keyword evidence="1" id="KW-0805">Transcription regulation</keyword>
<protein>
    <submittedName>
        <fullName evidence="5">DNA-binding transcriptional regulator, MarR family</fullName>
    </submittedName>
</protein>
<dbReference type="Proteomes" id="UP000190367">
    <property type="component" value="Unassembled WGS sequence"/>
</dbReference>
<keyword evidence="6" id="KW-1185">Reference proteome</keyword>
<accession>A0A1T4KI51</accession>
<evidence type="ECO:0000313" key="6">
    <source>
        <dbReference type="Proteomes" id="UP000190367"/>
    </source>
</evidence>
<gene>
    <name evidence="5" type="ORF">SAMN04488128_101133</name>
</gene>
<dbReference type="Gene3D" id="1.10.10.10">
    <property type="entry name" value="Winged helix-like DNA-binding domain superfamily/Winged helix DNA-binding domain"/>
    <property type="match status" value="1"/>
</dbReference>
<dbReference type="GO" id="GO:0003677">
    <property type="term" value="F:DNA binding"/>
    <property type="evidence" value="ECO:0007669"/>
    <property type="project" value="UniProtKB-KW"/>
</dbReference>
<dbReference type="PANTHER" id="PTHR42756">
    <property type="entry name" value="TRANSCRIPTIONAL REGULATOR, MARR"/>
    <property type="match status" value="1"/>
</dbReference>
<dbReference type="PRINTS" id="PR00598">
    <property type="entry name" value="HTHMARR"/>
</dbReference>
<keyword evidence="2 5" id="KW-0238">DNA-binding</keyword>
<dbReference type="RefSeq" id="WP_078666866.1">
    <property type="nucleotide sequence ID" value="NZ_FUWZ01000001.1"/>
</dbReference>
<reference evidence="6" key="1">
    <citation type="submission" date="2017-02" db="EMBL/GenBank/DDBJ databases">
        <authorList>
            <person name="Varghese N."/>
            <person name="Submissions S."/>
        </authorList>
    </citation>
    <scope>NUCLEOTIDE SEQUENCE [LARGE SCALE GENOMIC DNA]</scope>
    <source>
        <strain evidence="6">DSM 22224</strain>
    </source>
</reference>
<dbReference type="EMBL" id="FUWZ01000001">
    <property type="protein sequence ID" value="SJZ42055.1"/>
    <property type="molecule type" value="Genomic_DNA"/>
</dbReference>
<evidence type="ECO:0000313" key="5">
    <source>
        <dbReference type="EMBL" id="SJZ42055.1"/>
    </source>
</evidence>
<dbReference type="PANTHER" id="PTHR42756:SF1">
    <property type="entry name" value="TRANSCRIPTIONAL REPRESSOR OF EMRAB OPERON"/>
    <property type="match status" value="1"/>
</dbReference>
<sequence length="147" mass="17427">MADTFINNPSFFKLDATLKKLRNYWQKMFDSRQMDITVDQWLLVENLYKHKKTTHNELARNTSKDITTISRIIELLVKKGLVKREADTYDRRKIYLQLTPDGTEKYKAVKPLVHEMRKTGWKSLTEADYAELTRILDTIYNNIPTKV</sequence>
<evidence type="ECO:0000256" key="2">
    <source>
        <dbReference type="ARBA" id="ARBA00023125"/>
    </source>
</evidence>
<dbReference type="PROSITE" id="PS50995">
    <property type="entry name" value="HTH_MARR_2"/>
    <property type="match status" value="1"/>
</dbReference>
<dbReference type="AlphaFoldDB" id="A0A1T4KI51"/>
<dbReference type="InterPro" id="IPR023187">
    <property type="entry name" value="Tscrpt_reg_MarR-type_CS"/>
</dbReference>
<dbReference type="SMART" id="SM00347">
    <property type="entry name" value="HTH_MARR"/>
    <property type="match status" value="1"/>
</dbReference>
<dbReference type="SUPFAM" id="SSF46785">
    <property type="entry name" value="Winged helix' DNA-binding domain"/>
    <property type="match status" value="1"/>
</dbReference>
<evidence type="ECO:0000256" key="1">
    <source>
        <dbReference type="ARBA" id="ARBA00023015"/>
    </source>
</evidence>
<proteinExistence type="predicted"/>
<dbReference type="InterPro" id="IPR036390">
    <property type="entry name" value="WH_DNA-bd_sf"/>
</dbReference>
<feature type="domain" description="HTH marR-type" evidence="4">
    <location>
        <begin position="7"/>
        <end position="141"/>
    </location>
</feature>
<evidence type="ECO:0000256" key="3">
    <source>
        <dbReference type="ARBA" id="ARBA00023163"/>
    </source>
</evidence>
<dbReference type="PROSITE" id="PS01117">
    <property type="entry name" value="HTH_MARR_1"/>
    <property type="match status" value="1"/>
</dbReference>
<organism evidence="5 6">
    <name type="scientific">Chitinophaga eiseniae</name>
    <dbReference type="NCBI Taxonomy" id="634771"/>
    <lineage>
        <taxon>Bacteria</taxon>
        <taxon>Pseudomonadati</taxon>
        <taxon>Bacteroidota</taxon>
        <taxon>Chitinophagia</taxon>
        <taxon>Chitinophagales</taxon>
        <taxon>Chitinophagaceae</taxon>
        <taxon>Chitinophaga</taxon>
    </lineage>
</organism>
<dbReference type="Pfam" id="PF01047">
    <property type="entry name" value="MarR"/>
    <property type="match status" value="1"/>
</dbReference>